<reference evidence="1" key="1">
    <citation type="submission" date="2020-09" db="EMBL/GenBank/DDBJ databases">
        <title>Comparative genome analyses of four rice-infecting Rhizoctonia solani isolates reveal extensive enrichment of homogalacturonan modification genes.</title>
        <authorList>
            <person name="Lee D.-Y."/>
            <person name="Jeon J."/>
            <person name="Kim K.-T."/>
            <person name="Cheong K."/>
            <person name="Song H."/>
            <person name="Choi G."/>
            <person name="Ko J."/>
            <person name="Opiyo S.O."/>
            <person name="Zuo S."/>
            <person name="Madhav S."/>
            <person name="Lee Y.-H."/>
            <person name="Wang G.-L."/>
        </authorList>
    </citation>
    <scope>NUCLEOTIDE SEQUENCE</scope>
    <source>
        <strain evidence="1">AG1-IA WGL</strain>
    </source>
</reference>
<name>A0A8H7HKT3_9AGAM</name>
<organism evidence="1 2">
    <name type="scientific">Rhizoctonia solani</name>
    <dbReference type="NCBI Taxonomy" id="456999"/>
    <lineage>
        <taxon>Eukaryota</taxon>
        <taxon>Fungi</taxon>
        <taxon>Dikarya</taxon>
        <taxon>Basidiomycota</taxon>
        <taxon>Agaricomycotina</taxon>
        <taxon>Agaricomycetes</taxon>
        <taxon>Cantharellales</taxon>
        <taxon>Ceratobasidiaceae</taxon>
        <taxon>Rhizoctonia</taxon>
    </lineage>
</organism>
<gene>
    <name evidence="1" type="ORF">RHS03_08805</name>
</gene>
<dbReference type="AlphaFoldDB" id="A0A8H7HKT3"/>
<proteinExistence type="predicted"/>
<dbReference type="Proteomes" id="UP000602905">
    <property type="component" value="Unassembled WGS sequence"/>
</dbReference>
<feature type="non-terminal residue" evidence="1">
    <location>
        <position position="1"/>
    </location>
</feature>
<evidence type="ECO:0000313" key="2">
    <source>
        <dbReference type="Proteomes" id="UP000602905"/>
    </source>
</evidence>
<dbReference type="EMBL" id="JACYCD010000568">
    <property type="protein sequence ID" value="KAF8691140.1"/>
    <property type="molecule type" value="Genomic_DNA"/>
</dbReference>
<comment type="caution">
    <text evidence="1">The sequence shown here is derived from an EMBL/GenBank/DDBJ whole genome shotgun (WGS) entry which is preliminary data.</text>
</comment>
<sequence>MPLTPVAHSVLYLFEAAAMNESHPLTCPPWTSNVWRELFGLFPLKGSEDYYDVEIDVVGDSDPQLDSSKELGLTMPESSIASITKNRRKALGLHEHQAAERFLQYFWDTWKADYVRKIPIRETIKSTTRGKKGGPDPYGYAAYRNLVLAAINRKGGVMNQVEETLGKIGATPADLWKDDRSLNRVSFT</sequence>
<protein>
    <submittedName>
        <fullName evidence="1">Uncharacterized protein</fullName>
    </submittedName>
</protein>
<evidence type="ECO:0000313" key="1">
    <source>
        <dbReference type="EMBL" id="KAF8691140.1"/>
    </source>
</evidence>
<accession>A0A8H7HKT3</accession>